<comment type="caution">
    <text evidence="15">The sequence shown here is derived from an EMBL/GenBank/DDBJ whole genome shotgun (WGS) entry which is preliminary data.</text>
</comment>
<dbReference type="EC" id="4.1.1.112" evidence="6"/>
<dbReference type="EC" id="4.1.3.17" evidence="5"/>
<evidence type="ECO:0000256" key="11">
    <source>
        <dbReference type="ARBA" id="ARBA00032305"/>
    </source>
</evidence>
<comment type="similarity">
    <text evidence="3">Belongs to the class II aldolase/RraA-like family.</text>
</comment>
<evidence type="ECO:0000256" key="1">
    <source>
        <dbReference type="ARBA" id="ARBA00001342"/>
    </source>
</evidence>
<accession>A0A918WTE0</accession>
<comment type="subunit">
    <text evidence="4">Homotrimer.</text>
</comment>
<comment type="catalytic activity">
    <reaction evidence="12">
        <text>oxaloacetate + H(+) = pyruvate + CO2</text>
        <dbReference type="Rhea" id="RHEA:15641"/>
        <dbReference type="ChEBI" id="CHEBI:15361"/>
        <dbReference type="ChEBI" id="CHEBI:15378"/>
        <dbReference type="ChEBI" id="CHEBI:16452"/>
        <dbReference type="ChEBI" id="CHEBI:16526"/>
        <dbReference type="EC" id="4.1.1.112"/>
    </reaction>
</comment>
<evidence type="ECO:0000256" key="8">
    <source>
        <dbReference type="ARBA" id="ARBA00025046"/>
    </source>
</evidence>
<evidence type="ECO:0000256" key="13">
    <source>
        <dbReference type="PIRSR" id="PIRSR605493-1"/>
    </source>
</evidence>
<dbReference type="PANTHER" id="PTHR33254">
    <property type="entry name" value="4-HYDROXY-4-METHYL-2-OXOGLUTARATE ALDOLASE 3-RELATED"/>
    <property type="match status" value="1"/>
</dbReference>
<dbReference type="GO" id="GO:0008948">
    <property type="term" value="F:oxaloacetate decarboxylase activity"/>
    <property type="evidence" value="ECO:0007669"/>
    <property type="project" value="UniProtKB-EC"/>
</dbReference>
<evidence type="ECO:0000313" key="16">
    <source>
        <dbReference type="Proteomes" id="UP000638353"/>
    </source>
</evidence>
<dbReference type="RefSeq" id="WP_189821239.1">
    <property type="nucleotide sequence ID" value="NZ_BMVC01000001.1"/>
</dbReference>
<comment type="cofactor">
    <cofactor evidence="2">
        <name>a divalent metal cation</name>
        <dbReference type="ChEBI" id="CHEBI:60240"/>
    </cofactor>
</comment>
<evidence type="ECO:0000256" key="2">
    <source>
        <dbReference type="ARBA" id="ARBA00001968"/>
    </source>
</evidence>
<evidence type="ECO:0000256" key="14">
    <source>
        <dbReference type="SAM" id="MobiDB-lite"/>
    </source>
</evidence>
<comment type="catalytic activity">
    <reaction evidence="1">
        <text>4-hydroxy-4-methyl-2-oxoglutarate = 2 pyruvate</text>
        <dbReference type="Rhea" id="RHEA:22748"/>
        <dbReference type="ChEBI" id="CHEBI:15361"/>
        <dbReference type="ChEBI" id="CHEBI:58276"/>
        <dbReference type="EC" id="4.1.3.17"/>
    </reaction>
</comment>
<dbReference type="SUPFAM" id="SSF89562">
    <property type="entry name" value="RraA-like"/>
    <property type="match status" value="1"/>
</dbReference>
<proteinExistence type="inferred from homology"/>
<gene>
    <name evidence="15" type="ORF">GCM10010334_08060</name>
</gene>
<dbReference type="Pfam" id="PF03737">
    <property type="entry name" value="RraA-like"/>
    <property type="match status" value="1"/>
</dbReference>
<sequence>MTTAQAAPAGVTELRERLLRLDTAAVADAMDGLRLPPGVLPGIAARTPDAVACGPAFTVRYRAVDDDTAFRSAADYLDDVPAGSVVVVDNKGSRTCTTWGSLLSSVALARGVCGTVVHGSARDVRESRGAGYPLFSTGVTMVSGKNRVMLDRTGVEVDIAGTSVAPGDWIMADDNGALRIPAALVEGVVRRAEAVERTESRIREAALGGSRLDEARARFGYARPWEDGENGEDRENGENGDVDDDRR</sequence>
<feature type="binding site" evidence="13">
    <location>
        <position position="123"/>
    </location>
    <ligand>
        <name>substrate</name>
    </ligand>
</feature>
<dbReference type="AlphaFoldDB" id="A0A918WTE0"/>
<dbReference type="Proteomes" id="UP000638353">
    <property type="component" value="Unassembled WGS sequence"/>
</dbReference>
<keyword evidence="13" id="KW-0460">Magnesium</keyword>
<dbReference type="InterPro" id="IPR005493">
    <property type="entry name" value="RraA/RraA-like"/>
</dbReference>
<evidence type="ECO:0000256" key="7">
    <source>
        <dbReference type="ARBA" id="ARBA00016549"/>
    </source>
</evidence>
<evidence type="ECO:0000256" key="6">
    <source>
        <dbReference type="ARBA" id="ARBA00012947"/>
    </source>
</evidence>
<dbReference type="Gene3D" id="3.50.30.40">
    <property type="entry name" value="Ribonuclease E inhibitor RraA/RraA-like"/>
    <property type="match status" value="1"/>
</dbReference>
<dbReference type="GO" id="GO:0046872">
    <property type="term" value="F:metal ion binding"/>
    <property type="evidence" value="ECO:0007669"/>
    <property type="project" value="UniProtKB-KW"/>
</dbReference>
<evidence type="ECO:0000256" key="3">
    <source>
        <dbReference type="ARBA" id="ARBA00008621"/>
    </source>
</evidence>
<feature type="region of interest" description="Disordered" evidence="14">
    <location>
        <begin position="220"/>
        <end position="247"/>
    </location>
</feature>
<evidence type="ECO:0000256" key="10">
    <source>
        <dbReference type="ARBA" id="ARBA00030169"/>
    </source>
</evidence>
<dbReference type="PANTHER" id="PTHR33254:SF4">
    <property type="entry name" value="4-HYDROXY-4-METHYL-2-OXOGLUTARATE ALDOLASE 3-RELATED"/>
    <property type="match status" value="1"/>
</dbReference>
<feature type="compositionally biased region" description="Acidic residues" evidence="14">
    <location>
        <begin position="238"/>
        <end position="247"/>
    </location>
</feature>
<feature type="binding site" evidence="13">
    <location>
        <position position="122"/>
    </location>
    <ligand>
        <name>substrate</name>
    </ligand>
</feature>
<comment type="function">
    <text evidence="8">Catalyzes the aldol cleavage of 4-hydroxy-4-methyl-2-oxoglutarate (HMG) into 2 molecules of pyruvate. Also contains a secondary oxaloacetate (OAA) decarboxylase activity due to the common pyruvate enolate transition state formed following C-C bond cleavage in the retro-aldol and decarboxylation reactions.</text>
</comment>
<evidence type="ECO:0000256" key="9">
    <source>
        <dbReference type="ARBA" id="ARBA00029596"/>
    </source>
</evidence>
<feature type="binding site" evidence="13">
    <location>
        <begin position="100"/>
        <end position="103"/>
    </location>
    <ligand>
        <name>substrate</name>
    </ligand>
</feature>
<evidence type="ECO:0000313" key="15">
    <source>
        <dbReference type="EMBL" id="GHC80766.1"/>
    </source>
</evidence>
<dbReference type="EMBL" id="BMVC01000001">
    <property type="protein sequence ID" value="GHC80766.1"/>
    <property type="molecule type" value="Genomic_DNA"/>
</dbReference>
<evidence type="ECO:0000256" key="4">
    <source>
        <dbReference type="ARBA" id="ARBA00011233"/>
    </source>
</evidence>
<dbReference type="InterPro" id="IPR036704">
    <property type="entry name" value="RraA/RraA-like_sf"/>
</dbReference>
<name>A0A918WTE0_9ACTN</name>
<evidence type="ECO:0000256" key="12">
    <source>
        <dbReference type="ARBA" id="ARBA00047973"/>
    </source>
</evidence>
<evidence type="ECO:0000256" key="5">
    <source>
        <dbReference type="ARBA" id="ARBA00012213"/>
    </source>
</evidence>
<dbReference type="Gene3D" id="1.20.5.3070">
    <property type="match status" value="1"/>
</dbReference>
<dbReference type="GO" id="GO:0047443">
    <property type="term" value="F:4-hydroxy-4-methyl-2-oxoglutarate aldolase activity"/>
    <property type="evidence" value="ECO:0007669"/>
    <property type="project" value="UniProtKB-EC"/>
</dbReference>
<keyword evidence="13" id="KW-0479">Metal-binding</keyword>
<comment type="cofactor">
    <cofactor evidence="13">
        <name>Mg(2+)</name>
        <dbReference type="ChEBI" id="CHEBI:18420"/>
    </cofactor>
</comment>
<protein>
    <recommendedName>
        <fullName evidence="7">Putative 4-hydroxy-4-methyl-2-oxoglutarate aldolase</fullName>
        <ecNumber evidence="6">4.1.1.112</ecNumber>
        <ecNumber evidence="5">4.1.3.17</ecNumber>
    </recommendedName>
    <alternativeName>
        <fullName evidence="11">Oxaloacetate decarboxylase</fullName>
    </alternativeName>
    <alternativeName>
        <fullName evidence="9">Regulator of ribonuclease activity homolog</fullName>
    </alternativeName>
    <alternativeName>
        <fullName evidence="10">RraA-like protein</fullName>
    </alternativeName>
</protein>
<dbReference type="CDD" id="cd16841">
    <property type="entry name" value="RraA_family"/>
    <property type="match status" value="1"/>
</dbReference>
<reference evidence="15" key="1">
    <citation type="journal article" date="2014" name="Int. J. Syst. Evol. Microbiol.">
        <title>Complete genome sequence of Corynebacterium casei LMG S-19264T (=DSM 44701T), isolated from a smear-ripened cheese.</title>
        <authorList>
            <consortium name="US DOE Joint Genome Institute (JGI-PGF)"/>
            <person name="Walter F."/>
            <person name="Albersmeier A."/>
            <person name="Kalinowski J."/>
            <person name="Ruckert C."/>
        </authorList>
    </citation>
    <scope>NUCLEOTIDE SEQUENCE</scope>
    <source>
        <strain evidence="15">JCM 4637</strain>
    </source>
</reference>
<reference evidence="15" key="2">
    <citation type="submission" date="2020-09" db="EMBL/GenBank/DDBJ databases">
        <authorList>
            <person name="Sun Q."/>
            <person name="Ohkuma M."/>
        </authorList>
    </citation>
    <scope>NUCLEOTIDE SEQUENCE</scope>
    <source>
        <strain evidence="15">JCM 4637</strain>
    </source>
</reference>
<organism evidence="15 16">
    <name type="scientific">Streptomyces finlayi</name>
    <dbReference type="NCBI Taxonomy" id="67296"/>
    <lineage>
        <taxon>Bacteria</taxon>
        <taxon>Bacillati</taxon>
        <taxon>Actinomycetota</taxon>
        <taxon>Actinomycetes</taxon>
        <taxon>Kitasatosporales</taxon>
        <taxon>Streptomycetaceae</taxon>
        <taxon>Streptomyces</taxon>
    </lineage>
</organism>